<reference evidence="2 3" key="1">
    <citation type="journal article" date="2012" name="G3 (Bethesda)">
        <title>Pichia sorbitophila, an interspecies yeast hybrid reveals early steps of genome resolution following polyploidization.</title>
        <authorList>
            <person name="Leh Louis V."/>
            <person name="Despons L."/>
            <person name="Friedrich A."/>
            <person name="Martin T."/>
            <person name="Durrens P."/>
            <person name="Casaregola S."/>
            <person name="Neuveglise C."/>
            <person name="Fairhead C."/>
            <person name="Marck C."/>
            <person name="Cruz J.A."/>
            <person name="Straub M.L."/>
            <person name="Kugler V."/>
            <person name="Sacerdot C."/>
            <person name="Uzunov Z."/>
            <person name="Thierry A."/>
            <person name="Weiss S."/>
            <person name="Bleykasten C."/>
            <person name="De Montigny J."/>
            <person name="Jacques N."/>
            <person name="Jung P."/>
            <person name="Lemaire M."/>
            <person name="Mallet S."/>
            <person name="Morel G."/>
            <person name="Richard G.F."/>
            <person name="Sarkar A."/>
            <person name="Savel G."/>
            <person name="Schacherer J."/>
            <person name="Seret M.L."/>
            <person name="Talla E."/>
            <person name="Samson G."/>
            <person name="Jubin C."/>
            <person name="Poulain J."/>
            <person name="Vacherie B."/>
            <person name="Barbe V."/>
            <person name="Pelletier E."/>
            <person name="Sherman D.J."/>
            <person name="Westhof E."/>
            <person name="Weissenbach J."/>
            <person name="Baret P.V."/>
            <person name="Wincker P."/>
            <person name="Gaillardin C."/>
            <person name="Dujon B."/>
            <person name="Souciet J.L."/>
        </authorList>
    </citation>
    <scope>NUCLEOTIDE SEQUENCE [LARGE SCALE GENOMIC DNA]</scope>
    <source>
        <strain evidence="3">ATCC MYA-4447 / BCRC 22081 / CBS 7064 / NBRC 10061 / NRRL Y-12695</strain>
    </source>
</reference>
<feature type="region of interest" description="Disordered" evidence="1">
    <location>
        <begin position="25"/>
        <end position="49"/>
    </location>
</feature>
<name>G8YPN8_PICSO</name>
<sequence>MVSYCVYHAVRQIFAVGPVRQKIKTNSPFPSLPNQTNRSTSKRRFAGSSASYPSIKRSVVLGMRKTDSNTKLSIFAFVSRGRDSAVKEMKLPWSTRLSQ</sequence>
<gene>
    <name evidence="2" type="primary">Piso0_000648</name>
    <name evidence="2" type="ORF">GNLVRS01_PISO0D01081g</name>
</gene>
<proteinExistence type="predicted"/>
<accession>G8YPN8</accession>
<dbReference type="AlphaFoldDB" id="G8YPN8"/>
<dbReference type="Proteomes" id="UP000005222">
    <property type="component" value="Chromosome D"/>
</dbReference>
<organism evidence="2 3">
    <name type="scientific">Pichia sorbitophila (strain ATCC MYA-4447 / BCRC 22081 / CBS 7064 / NBRC 10061 / NRRL Y-12695)</name>
    <name type="common">Hybrid yeast</name>
    <dbReference type="NCBI Taxonomy" id="559304"/>
    <lineage>
        <taxon>Eukaryota</taxon>
        <taxon>Fungi</taxon>
        <taxon>Dikarya</taxon>
        <taxon>Ascomycota</taxon>
        <taxon>Saccharomycotina</taxon>
        <taxon>Pichiomycetes</taxon>
        <taxon>Debaryomycetaceae</taxon>
        <taxon>Millerozyma</taxon>
    </lineage>
</organism>
<evidence type="ECO:0000256" key="1">
    <source>
        <dbReference type="SAM" id="MobiDB-lite"/>
    </source>
</evidence>
<dbReference type="HOGENOM" id="CLU_171990_0_0_1"/>
<evidence type="ECO:0000313" key="2">
    <source>
        <dbReference type="EMBL" id="CCE78623.1"/>
    </source>
</evidence>
<dbReference type="EMBL" id="FO082056">
    <property type="protein sequence ID" value="CCE78623.1"/>
    <property type="molecule type" value="Genomic_DNA"/>
</dbReference>
<keyword evidence="3" id="KW-1185">Reference proteome</keyword>
<feature type="compositionally biased region" description="Polar residues" evidence="1">
    <location>
        <begin position="25"/>
        <end position="39"/>
    </location>
</feature>
<protein>
    <submittedName>
        <fullName evidence="2">Piso0_000648 protein</fullName>
    </submittedName>
</protein>
<evidence type="ECO:0000313" key="3">
    <source>
        <dbReference type="Proteomes" id="UP000005222"/>
    </source>
</evidence>
<dbReference type="InParanoid" id="G8YPN8"/>